<organism evidence="1 2">
    <name type="scientific">Acidomonas methanolica NBRC 104435</name>
    <dbReference type="NCBI Taxonomy" id="1231351"/>
    <lineage>
        <taxon>Bacteria</taxon>
        <taxon>Pseudomonadati</taxon>
        <taxon>Pseudomonadota</taxon>
        <taxon>Alphaproteobacteria</taxon>
        <taxon>Acetobacterales</taxon>
        <taxon>Acetobacteraceae</taxon>
        <taxon>Acidomonas</taxon>
    </lineage>
</organism>
<name>A0A023D6Q7_ACIMT</name>
<sequence length="103" mass="11681">MAWNLPDNVTQRDIDIRFGGGLSSRAEDRLNDMRDARLELSGILDKLRSLAREDEEGVYDDAIAALENQALPSLNLRIRDIAEWDADQRAPDPDAMRDMRRAA</sequence>
<keyword evidence="2" id="KW-1185">Reference proteome</keyword>
<accession>A0A023D6Q7</accession>
<gene>
    <name evidence="1" type="ORF">Amme_083_003</name>
</gene>
<dbReference type="RefSeq" id="WP_042060164.1">
    <property type="nucleotide sequence ID" value="NZ_BAND01000083.1"/>
</dbReference>
<evidence type="ECO:0000313" key="2">
    <source>
        <dbReference type="Proteomes" id="UP000019760"/>
    </source>
</evidence>
<dbReference type="EMBL" id="BAND01000083">
    <property type="protein sequence ID" value="GAJ29828.1"/>
    <property type="molecule type" value="Genomic_DNA"/>
</dbReference>
<reference evidence="2" key="1">
    <citation type="journal article" date="2014" name="FEMS Microbiol. Lett.">
        <title>Draft Genomic DNA Sequence of the Facultatively Methylotrophic Bacterium Acidomonas methanolica type strain MB58.</title>
        <authorList>
            <person name="Higashiura N."/>
            <person name="Hadano H."/>
            <person name="Hirakawa H."/>
            <person name="Matsutani M."/>
            <person name="Takabe S."/>
            <person name="Matsushita K."/>
            <person name="Azuma Y."/>
        </authorList>
    </citation>
    <scope>NUCLEOTIDE SEQUENCE [LARGE SCALE GENOMIC DNA]</scope>
    <source>
        <strain evidence="2">MB58</strain>
    </source>
</reference>
<proteinExistence type="predicted"/>
<dbReference type="AlphaFoldDB" id="A0A023D6Q7"/>
<comment type="caution">
    <text evidence="1">The sequence shown here is derived from an EMBL/GenBank/DDBJ whole genome shotgun (WGS) entry which is preliminary data.</text>
</comment>
<dbReference type="Proteomes" id="UP000019760">
    <property type="component" value="Unassembled WGS sequence"/>
</dbReference>
<protein>
    <submittedName>
        <fullName evidence="1">Uncharacterized protein</fullName>
    </submittedName>
</protein>
<reference evidence="1 2" key="2">
    <citation type="journal article" date="2014" name="FEMS Microbiol. Lett.">
        <title>Draft genomic DNA sequence of the facultatively methylotrophic bacterium Acidomonas methanolica type strain MB58.</title>
        <authorList>
            <person name="Higashiura N."/>
            <person name="Hadano H."/>
            <person name="Hirakawa H."/>
            <person name="Matsutani M."/>
            <person name="Takabe S."/>
            <person name="Matsushita K."/>
            <person name="Azuma Y."/>
        </authorList>
    </citation>
    <scope>NUCLEOTIDE SEQUENCE [LARGE SCALE GENOMIC DNA]</scope>
    <source>
        <strain evidence="1 2">MB58</strain>
    </source>
</reference>
<evidence type="ECO:0000313" key="1">
    <source>
        <dbReference type="EMBL" id="GAJ29828.1"/>
    </source>
</evidence>
<dbReference type="OrthoDB" id="7283724at2"/>